<name>A0A501PIH8_9PROT</name>
<dbReference type="EMBL" id="VFIY01000010">
    <property type="protein sequence ID" value="TPD59734.1"/>
    <property type="molecule type" value="Genomic_DNA"/>
</dbReference>
<proteinExistence type="predicted"/>
<dbReference type="Gene3D" id="3.40.50.1000">
    <property type="entry name" value="HAD superfamily/HAD-like"/>
    <property type="match status" value="1"/>
</dbReference>
<dbReference type="PANTHER" id="PTHR43611:SF3">
    <property type="entry name" value="FLAVIN MONONUCLEOTIDE HYDROLASE 1, CHLOROPLATIC"/>
    <property type="match status" value="1"/>
</dbReference>
<keyword evidence="2" id="KW-1185">Reference proteome</keyword>
<dbReference type="SUPFAM" id="SSF56784">
    <property type="entry name" value="HAD-like"/>
    <property type="match status" value="1"/>
</dbReference>
<dbReference type="InterPro" id="IPR006439">
    <property type="entry name" value="HAD-SF_hydro_IA"/>
</dbReference>
<evidence type="ECO:0000313" key="2">
    <source>
        <dbReference type="Proteomes" id="UP000319148"/>
    </source>
</evidence>
<dbReference type="SFLD" id="SFLDG01129">
    <property type="entry name" value="C1.5:_HAD__Beta-PGM__Phosphata"/>
    <property type="match status" value="1"/>
</dbReference>
<dbReference type="InterPro" id="IPR023198">
    <property type="entry name" value="PGP-like_dom2"/>
</dbReference>
<dbReference type="AlphaFoldDB" id="A0A501PIH8"/>
<protein>
    <submittedName>
        <fullName evidence="1">HAD family phosphatase</fullName>
    </submittedName>
</protein>
<comment type="caution">
    <text evidence="1">The sequence shown here is derived from an EMBL/GenBank/DDBJ whole genome shotgun (WGS) entry which is preliminary data.</text>
</comment>
<dbReference type="Proteomes" id="UP000319148">
    <property type="component" value="Unassembled WGS sequence"/>
</dbReference>
<dbReference type="NCBIfam" id="TIGR01509">
    <property type="entry name" value="HAD-SF-IA-v3"/>
    <property type="match status" value="1"/>
</dbReference>
<dbReference type="OrthoDB" id="7989657at2"/>
<dbReference type="PRINTS" id="PR00413">
    <property type="entry name" value="HADHALOGNASE"/>
</dbReference>
<accession>A0A501PIH8</accession>
<dbReference type="PANTHER" id="PTHR43611">
    <property type="entry name" value="ALPHA-D-GLUCOSE 1-PHOSPHATE PHOSPHATASE"/>
    <property type="match status" value="1"/>
</dbReference>
<organism evidence="1 2">
    <name type="scientific">Emcibacter nanhaiensis</name>
    <dbReference type="NCBI Taxonomy" id="1505037"/>
    <lineage>
        <taxon>Bacteria</taxon>
        <taxon>Pseudomonadati</taxon>
        <taxon>Pseudomonadota</taxon>
        <taxon>Alphaproteobacteria</taxon>
        <taxon>Emcibacterales</taxon>
        <taxon>Emcibacteraceae</taxon>
        <taxon>Emcibacter</taxon>
    </lineage>
</organism>
<dbReference type="CDD" id="cd02603">
    <property type="entry name" value="HAD_sEH-N_like"/>
    <property type="match status" value="1"/>
</dbReference>
<dbReference type="InterPro" id="IPR036412">
    <property type="entry name" value="HAD-like_sf"/>
</dbReference>
<dbReference type="Gene3D" id="1.10.150.240">
    <property type="entry name" value="Putative phosphatase, domain 2"/>
    <property type="match status" value="1"/>
</dbReference>
<evidence type="ECO:0000313" key="1">
    <source>
        <dbReference type="EMBL" id="TPD59734.1"/>
    </source>
</evidence>
<reference evidence="2" key="1">
    <citation type="submission" date="2019-06" db="EMBL/GenBank/DDBJ databases">
        <title>The complete genome of Emcibacter congregatus ZYLT.</title>
        <authorList>
            <person name="Zhao Z."/>
        </authorList>
    </citation>
    <scope>NUCLEOTIDE SEQUENCE [LARGE SCALE GENOMIC DNA]</scope>
    <source>
        <strain evidence="2">MCCC 1A06723</strain>
    </source>
</reference>
<gene>
    <name evidence="1" type="ORF">FIV46_09575</name>
</gene>
<dbReference type="Pfam" id="PF00702">
    <property type="entry name" value="Hydrolase"/>
    <property type="match status" value="1"/>
</dbReference>
<sequence>MLTVNRRPCFPPKSTVFFIVGTSVATIDHGRSRPVHHPVSERKPACVVFDLGNVLVRWHPRNAFAPLFRNDPRDLDHFLDNICNMDWHNRLDAGLSFREGITELSARFPDHADMIAAYDSRWKEMFNGEIRENVDLVRKLHTDGVPLFALTNFPKEKYDDFRRAYGFMDSFRDVVVSGHEGVIKPDMQIYRILLERTGFPAEQTLFIDDRKENILAADALGFQTHHFQSPKRLTEELLNQGLLA</sequence>
<dbReference type="InterPro" id="IPR023214">
    <property type="entry name" value="HAD_sf"/>
</dbReference>
<dbReference type="SFLD" id="SFLDS00003">
    <property type="entry name" value="Haloacid_Dehalogenase"/>
    <property type="match status" value="1"/>
</dbReference>